<evidence type="ECO:0000313" key="4">
    <source>
        <dbReference type="EMBL" id="KAB2927770.1"/>
    </source>
</evidence>
<dbReference type="InterPro" id="IPR029044">
    <property type="entry name" value="Nucleotide-diphossugar_trans"/>
</dbReference>
<proteinExistence type="predicted"/>
<dbReference type="AlphaFoldDB" id="A0A833LY52"/>
<evidence type="ECO:0000256" key="3">
    <source>
        <dbReference type="ARBA" id="ARBA00022723"/>
    </source>
</evidence>
<organism evidence="4 5">
    <name type="scientific">Leptonema illini</name>
    <dbReference type="NCBI Taxonomy" id="183"/>
    <lineage>
        <taxon>Bacteria</taxon>
        <taxon>Pseudomonadati</taxon>
        <taxon>Spirochaetota</taxon>
        <taxon>Spirochaetia</taxon>
        <taxon>Leptospirales</taxon>
        <taxon>Leptospiraceae</taxon>
        <taxon>Leptonema</taxon>
    </lineage>
</organism>
<name>A0A833LY52_9LEPT</name>
<evidence type="ECO:0000313" key="5">
    <source>
        <dbReference type="Proteomes" id="UP000460298"/>
    </source>
</evidence>
<dbReference type="InterPro" id="IPR002495">
    <property type="entry name" value="Glyco_trans_8"/>
</dbReference>
<keyword evidence="3" id="KW-0479">Metal-binding</keyword>
<dbReference type="Gene3D" id="3.90.550.10">
    <property type="entry name" value="Spore Coat Polysaccharide Biosynthesis Protein SpsA, Chain A"/>
    <property type="match status" value="1"/>
</dbReference>
<evidence type="ECO:0000256" key="1">
    <source>
        <dbReference type="ARBA" id="ARBA00022676"/>
    </source>
</evidence>
<dbReference type="GO" id="GO:0016757">
    <property type="term" value="F:glycosyltransferase activity"/>
    <property type="evidence" value="ECO:0007669"/>
    <property type="project" value="UniProtKB-KW"/>
</dbReference>
<dbReference type="PANTHER" id="PTHR13778">
    <property type="entry name" value="GLYCOSYLTRANSFERASE 8 DOMAIN-CONTAINING PROTEIN"/>
    <property type="match status" value="1"/>
</dbReference>
<reference evidence="4 5" key="1">
    <citation type="submission" date="2019-10" db="EMBL/GenBank/DDBJ databases">
        <title>Extracellular Electron Transfer in a Candidatus Methanoperedens spp. Enrichment Culture.</title>
        <authorList>
            <person name="Berger S."/>
            <person name="Rangel Shaw D."/>
            <person name="Berben T."/>
            <person name="In 'T Zandt M."/>
            <person name="Frank J."/>
            <person name="Reimann J."/>
            <person name="Jetten M.S.M."/>
            <person name="Welte C.U."/>
        </authorList>
    </citation>
    <scope>NUCLEOTIDE SEQUENCE [LARGE SCALE GENOMIC DNA]</scope>
    <source>
        <strain evidence="4">SB12</strain>
    </source>
</reference>
<sequence length="319" mass="36273">MDISLLSTIDTNYRTPFQVLVHSVAGDRRRAAAIQWHVVTDEPEECWTDWIAAMNARWAGRSVTFILHGADWLQAEHLPLRGRARPIMYARILAPARIPCATARLLYLDADMIALQPLEPLWEIDLGQHACACSQDIAIPQTSSGMAISQANRSRPGAATPYFNAGVMLIDRRQWLEAGVPEKALEYIAASAGRINLFDQEALNVGVGGNWRRISYRWNLIASVAGRPFLDTRALDNRDYRDSLAEPCLVHFAGTLKPWQNPFLAGRWYELYRRTMSDALPGHAVSRSWRHRLQAIYDRHLRWLAYPLERRVWIAMGGF</sequence>
<keyword evidence="2" id="KW-0808">Transferase</keyword>
<comment type="caution">
    <text evidence="4">The sequence shown here is derived from an EMBL/GenBank/DDBJ whole genome shotgun (WGS) entry which is preliminary data.</text>
</comment>
<gene>
    <name evidence="4" type="ORF">F9K24_22445</name>
</gene>
<keyword evidence="1" id="KW-0328">Glycosyltransferase</keyword>
<protein>
    <recommendedName>
        <fullName evidence="6">Glycosyl transferase family 8</fullName>
    </recommendedName>
</protein>
<dbReference type="GO" id="GO:0046872">
    <property type="term" value="F:metal ion binding"/>
    <property type="evidence" value="ECO:0007669"/>
    <property type="project" value="UniProtKB-KW"/>
</dbReference>
<dbReference type="EMBL" id="WBUI01000065">
    <property type="protein sequence ID" value="KAB2927770.1"/>
    <property type="molecule type" value="Genomic_DNA"/>
</dbReference>
<evidence type="ECO:0008006" key="6">
    <source>
        <dbReference type="Google" id="ProtNLM"/>
    </source>
</evidence>
<dbReference type="Proteomes" id="UP000460298">
    <property type="component" value="Unassembled WGS sequence"/>
</dbReference>
<dbReference type="InterPro" id="IPR050748">
    <property type="entry name" value="Glycosyltrans_8_dom-fam"/>
</dbReference>
<dbReference type="SUPFAM" id="SSF53448">
    <property type="entry name" value="Nucleotide-diphospho-sugar transferases"/>
    <property type="match status" value="1"/>
</dbReference>
<dbReference type="Pfam" id="PF01501">
    <property type="entry name" value="Glyco_transf_8"/>
    <property type="match status" value="1"/>
</dbReference>
<evidence type="ECO:0000256" key="2">
    <source>
        <dbReference type="ARBA" id="ARBA00022679"/>
    </source>
</evidence>
<dbReference type="PANTHER" id="PTHR13778:SF47">
    <property type="entry name" value="LIPOPOLYSACCHARIDE 1,3-GALACTOSYLTRANSFERASE"/>
    <property type="match status" value="1"/>
</dbReference>
<accession>A0A833LY52</accession>